<dbReference type="OrthoDB" id="5464673at2"/>
<dbReference type="eggNOG" id="COG5263">
    <property type="taxonomic scope" value="Bacteria"/>
</dbReference>
<sequence>MKKITLLISVTLLFITSCNSQNKKSETFLPVKMNNGLYGYINHKGDSILKPQYELAKKYSENLACVRVKRKFGYINEQGDIVIKPIFRKAGDFKDGFAKVTTNEGKHTYVKKDGQLLNQYFDMCYPFKDGMGRIEKFGSGYGSTYGFVDKNGEIAIAPKYENVGDFYNGLALVKINSNYGYINKLGEIAIEPKYYSATKFKEGLAAVRDTESKTKFINTKGEIVLEIDSYYIGYNFSDGLAMFNQKGKKGHGFVNKKGEIVIKPDDRFEAIDNFNEGVARFFTKTETGFINTKGEIVFKVKKNIALGEVSEGMISFQVKDDNLSSNKYGYMNLKGEIVIEPQFQEAESFVNGVARVVLKNSITSRYIDKKGKFMYIPSREKHKFKGRMH</sequence>
<dbReference type="Proteomes" id="UP000023541">
    <property type="component" value="Unassembled WGS sequence"/>
</dbReference>
<evidence type="ECO:0000313" key="1">
    <source>
        <dbReference type="EMBL" id="EZH74097.1"/>
    </source>
</evidence>
<proteinExistence type="predicted"/>
<evidence type="ECO:0000313" key="2">
    <source>
        <dbReference type="Proteomes" id="UP000023541"/>
    </source>
</evidence>
<dbReference type="STRING" id="1317122.ATO12_14580"/>
<reference evidence="1 2" key="1">
    <citation type="submission" date="2014-04" db="EMBL/GenBank/DDBJ databases">
        <title>Aquimarina sp. 22II-S11-z7 Genome Sequencing.</title>
        <authorList>
            <person name="Lai Q."/>
        </authorList>
    </citation>
    <scope>NUCLEOTIDE SEQUENCE [LARGE SCALE GENOMIC DNA]</scope>
    <source>
        <strain evidence="1 2">22II-S11-z7</strain>
    </source>
</reference>
<comment type="caution">
    <text evidence="1">The sequence shown here is derived from an EMBL/GenBank/DDBJ whole genome shotgun (WGS) entry which is preliminary data.</text>
</comment>
<evidence type="ECO:0008006" key="3">
    <source>
        <dbReference type="Google" id="ProtNLM"/>
    </source>
</evidence>
<name>A0A023BVP7_9FLAO</name>
<dbReference type="PANTHER" id="PTHR37841:SF1">
    <property type="entry name" value="DUF3298 DOMAIN-CONTAINING PROTEIN"/>
    <property type="match status" value="1"/>
</dbReference>
<accession>A0A023BVP7</accession>
<dbReference type="PANTHER" id="PTHR37841">
    <property type="entry name" value="GLR2918 PROTEIN"/>
    <property type="match status" value="1"/>
</dbReference>
<dbReference type="AlphaFoldDB" id="A0A023BVP7"/>
<protein>
    <recommendedName>
        <fullName evidence="3">WG repeat-containing protein</fullName>
    </recommendedName>
</protein>
<dbReference type="RefSeq" id="WP_034241612.1">
    <property type="nucleotide sequence ID" value="NZ_AQRA01000004.1"/>
</dbReference>
<dbReference type="EMBL" id="AQRA01000004">
    <property type="protein sequence ID" value="EZH74097.1"/>
    <property type="molecule type" value="Genomic_DNA"/>
</dbReference>
<keyword evidence="2" id="KW-1185">Reference proteome</keyword>
<gene>
    <name evidence="1" type="ORF">ATO12_14580</name>
</gene>
<organism evidence="1 2">
    <name type="scientific">Aquimarina atlantica</name>
    <dbReference type="NCBI Taxonomy" id="1317122"/>
    <lineage>
        <taxon>Bacteria</taxon>
        <taxon>Pseudomonadati</taxon>
        <taxon>Bacteroidota</taxon>
        <taxon>Flavobacteriia</taxon>
        <taxon>Flavobacteriales</taxon>
        <taxon>Flavobacteriaceae</taxon>
        <taxon>Aquimarina</taxon>
    </lineage>
</organism>
<dbReference type="PROSITE" id="PS51257">
    <property type="entry name" value="PROKAR_LIPOPROTEIN"/>
    <property type="match status" value="1"/>
</dbReference>
<dbReference type="Pfam" id="PF14903">
    <property type="entry name" value="WG_beta_rep"/>
    <property type="match status" value="6"/>
</dbReference>
<dbReference type="InterPro" id="IPR032774">
    <property type="entry name" value="WG_beta_rep"/>
</dbReference>